<protein>
    <submittedName>
        <fullName evidence="2">Uncharacterized protein</fullName>
    </submittedName>
</protein>
<sequence length="121" mass="13335">MMAAGLVILAEYWLMMGAVVALIFLTIGIDRIDEDARGAYIFRPLLVPGVLLIWPLVLWRWYALETGRSDETKRYKAVRGAHGFVAIGMAISIAIIIATGLSIKQTWPAHVAPERLSEAGQ</sequence>
<evidence type="ECO:0000256" key="1">
    <source>
        <dbReference type="SAM" id="Phobius"/>
    </source>
</evidence>
<feature type="transmembrane region" description="Helical" evidence="1">
    <location>
        <begin position="12"/>
        <end position="29"/>
    </location>
</feature>
<gene>
    <name evidence="2" type="ORF">RZ517_06020</name>
</gene>
<evidence type="ECO:0000313" key="3">
    <source>
        <dbReference type="Proteomes" id="UP001364156"/>
    </source>
</evidence>
<feature type="transmembrane region" description="Helical" evidence="1">
    <location>
        <begin position="82"/>
        <end position="103"/>
    </location>
</feature>
<keyword evidence="1" id="KW-0812">Transmembrane</keyword>
<keyword evidence="1" id="KW-1133">Transmembrane helix</keyword>
<dbReference type="EMBL" id="CP146069">
    <property type="protein sequence ID" value="WWR47725.1"/>
    <property type="molecule type" value="Genomic_DNA"/>
</dbReference>
<keyword evidence="3" id="KW-1185">Reference proteome</keyword>
<keyword evidence="1" id="KW-0472">Membrane</keyword>
<name>A0ABZ2HJ04_9RHOB</name>
<dbReference type="RefSeq" id="WP_338550560.1">
    <property type="nucleotide sequence ID" value="NZ_CP146069.1"/>
</dbReference>
<accession>A0ABZ2HJ04</accession>
<organism evidence="2 3">
    <name type="scientific">Roseovarius phycicola</name>
    <dbReference type="NCBI Taxonomy" id="3080976"/>
    <lineage>
        <taxon>Bacteria</taxon>
        <taxon>Pseudomonadati</taxon>
        <taxon>Pseudomonadota</taxon>
        <taxon>Alphaproteobacteria</taxon>
        <taxon>Rhodobacterales</taxon>
        <taxon>Roseobacteraceae</taxon>
        <taxon>Roseovarius</taxon>
    </lineage>
</organism>
<evidence type="ECO:0000313" key="2">
    <source>
        <dbReference type="EMBL" id="WWR47725.1"/>
    </source>
</evidence>
<reference evidence="2 3" key="1">
    <citation type="submission" date="2023-10" db="EMBL/GenBank/DDBJ databases">
        <title>Roseovarius strain S88 nov., isolated from a marine algae.</title>
        <authorList>
            <person name="Lee M.W."/>
            <person name="Lee J.K."/>
            <person name="Kim J.M."/>
            <person name="Choi D.G."/>
            <person name="Baek J.H."/>
            <person name="Bayburt H."/>
            <person name="Jung J.J."/>
            <person name="Han D.M."/>
            <person name="Jeon C.O."/>
        </authorList>
    </citation>
    <scope>NUCLEOTIDE SEQUENCE [LARGE SCALE GENOMIC DNA]</scope>
    <source>
        <strain evidence="2 3">S88</strain>
    </source>
</reference>
<dbReference type="Proteomes" id="UP001364156">
    <property type="component" value="Chromosome"/>
</dbReference>
<feature type="transmembrane region" description="Helical" evidence="1">
    <location>
        <begin position="41"/>
        <end position="62"/>
    </location>
</feature>
<proteinExistence type="predicted"/>